<dbReference type="VEuPathDB" id="FungiDB:P170DRAFT_464388"/>
<name>A0A2I2G7A6_9EURO</name>
<organism evidence="1 2">
    <name type="scientific">Aspergillus steynii IBT 23096</name>
    <dbReference type="NCBI Taxonomy" id="1392250"/>
    <lineage>
        <taxon>Eukaryota</taxon>
        <taxon>Fungi</taxon>
        <taxon>Dikarya</taxon>
        <taxon>Ascomycota</taxon>
        <taxon>Pezizomycotina</taxon>
        <taxon>Eurotiomycetes</taxon>
        <taxon>Eurotiomycetidae</taxon>
        <taxon>Eurotiales</taxon>
        <taxon>Aspergillaceae</taxon>
        <taxon>Aspergillus</taxon>
        <taxon>Aspergillus subgen. Circumdati</taxon>
    </lineage>
</organism>
<accession>A0A2I2G7A6</accession>
<dbReference type="EMBL" id="MSFO01000004">
    <property type="protein sequence ID" value="PLB48741.1"/>
    <property type="molecule type" value="Genomic_DNA"/>
</dbReference>
<dbReference type="GeneID" id="36559938"/>
<dbReference type="Proteomes" id="UP000234275">
    <property type="component" value="Unassembled WGS sequence"/>
</dbReference>
<evidence type="ECO:0000313" key="2">
    <source>
        <dbReference type="Proteomes" id="UP000234275"/>
    </source>
</evidence>
<proteinExistence type="predicted"/>
<sequence>MASEYEFEIGLDEGGEESGYHMFNAPGQEQRAHLINQTYPRDRIVKGDLEQVIHGHLTPDGDEATLIVAKFSFLGQTPDRRFKYARITWDFSYEGSLNSPEVLDISLDGQFIMNKSTFSSNNGYNADLGVQGGVGVTGSVGAGWTRSLEVTVNDHVSIYGTSRYRDQKVGEPDSARWVLEENASQKSGIPGLIRTAVLLRRQPGKLFLGDIEIQAKIGFGNNVMSWFGRKQGVHPVVFNPALPPTTKVYDPSNLESVVLDDIQSVVHNKVLPTTE</sequence>
<dbReference type="AlphaFoldDB" id="A0A2I2G7A6"/>
<comment type="caution">
    <text evidence="1">The sequence shown here is derived from an EMBL/GenBank/DDBJ whole genome shotgun (WGS) entry which is preliminary data.</text>
</comment>
<gene>
    <name evidence="1" type="ORF">P170DRAFT_464388</name>
</gene>
<keyword evidence="2" id="KW-1185">Reference proteome</keyword>
<reference evidence="1 2" key="1">
    <citation type="submission" date="2016-12" db="EMBL/GenBank/DDBJ databases">
        <title>The genomes of Aspergillus section Nigri reveals drivers in fungal speciation.</title>
        <authorList>
            <consortium name="DOE Joint Genome Institute"/>
            <person name="Vesth T.C."/>
            <person name="Nybo J."/>
            <person name="Theobald S."/>
            <person name="Brandl J."/>
            <person name="Frisvad J.C."/>
            <person name="Nielsen K.F."/>
            <person name="Lyhne E.K."/>
            <person name="Kogle M.E."/>
            <person name="Kuo A."/>
            <person name="Riley R."/>
            <person name="Clum A."/>
            <person name="Nolan M."/>
            <person name="Lipzen A."/>
            <person name="Salamov A."/>
            <person name="Henrissat B."/>
            <person name="Wiebenga A."/>
            <person name="De Vries R.P."/>
            <person name="Grigoriev I.V."/>
            <person name="Mortensen U.H."/>
            <person name="Andersen M.R."/>
            <person name="Baker S.E."/>
        </authorList>
    </citation>
    <scope>NUCLEOTIDE SEQUENCE [LARGE SCALE GENOMIC DNA]</scope>
    <source>
        <strain evidence="1 2">IBT 23096</strain>
    </source>
</reference>
<dbReference type="RefSeq" id="XP_024704043.1">
    <property type="nucleotide sequence ID" value="XM_024852240.1"/>
</dbReference>
<evidence type="ECO:0000313" key="1">
    <source>
        <dbReference type="EMBL" id="PLB48741.1"/>
    </source>
</evidence>
<protein>
    <submittedName>
        <fullName evidence="1">Uncharacterized protein</fullName>
    </submittedName>
</protein>
<dbReference type="OrthoDB" id="3796612at2759"/>